<dbReference type="Proteomes" id="UP000606974">
    <property type="component" value="Unassembled WGS sequence"/>
</dbReference>
<evidence type="ECO:0000259" key="3">
    <source>
        <dbReference type="Pfam" id="PF17111"/>
    </source>
</evidence>
<protein>
    <recommendedName>
        <fullName evidence="3">Azaphilone pigments biosynthesis cluster protein L N-terminal domain-containing protein</fullName>
    </recommendedName>
</protein>
<keyword evidence="5" id="KW-1185">Reference proteome</keyword>
<dbReference type="Pfam" id="PF17111">
    <property type="entry name" value="PigL_N"/>
    <property type="match status" value="1"/>
</dbReference>
<gene>
    <name evidence="4" type="ORF">GJ744_009026</name>
</gene>
<dbReference type="InterPro" id="IPR031348">
    <property type="entry name" value="PigL_N"/>
</dbReference>
<dbReference type="SUPFAM" id="SSF48403">
    <property type="entry name" value="Ankyrin repeat"/>
    <property type="match status" value="1"/>
</dbReference>
<keyword evidence="1" id="KW-0040">ANK repeat</keyword>
<comment type="caution">
    <text evidence="4">The sequence shown here is derived from an EMBL/GenBank/DDBJ whole genome shotgun (WGS) entry which is preliminary data.</text>
</comment>
<dbReference type="Gene3D" id="1.25.40.20">
    <property type="entry name" value="Ankyrin repeat-containing domain"/>
    <property type="match status" value="1"/>
</dbReference>
<accession>A0A8H7AI99</accession>
<dbReference type="OrthoDB" id="524187at2759"/>
<evidence type="ECO:0000313" key="4">
    <source>
        <dbReference type="EMBL" id="KAF7508634.1"/>
    </source>
</evidence>
<feature type="domain" description="Azaphilone pigments biosynthesis cluster protein L N-terminal" evidence="3">
    <location>
        <begin position="1"/>
        <end position="93"/>
    </location>
</feature>
<name>A0A8H7AI99_9EURO</name>
<dbReference type="PROSITE" id="PS50088">
    <property type="entry name" value="ANK_REPEAT"/>
    <property type="match status" value="1"/>
</dbReference>
<evidence type="ECO:0000256" key="1">
    <source>
        <dbReference type="PROSITE-ProRule" id="PRU00023"/>
    </source>
</evidence>
<dbReference type="Pfam" id="PF00023">
    <property type="entry name" value="Ank"/>
    <property type="match status" value="1"/>
</dbReference>
<dbReference type="InterPro" id="IPR002110">
    <property type="entry name" value="Ankyrin_rpt"/>
</dbReference>
<dbReference type="PROSITE" id="PS50297">
    <property type="entry name" value="ANK_REP_REGION"/>
    <property type="match status" value="1"/>
</dbReference>
<organism evidence="4 5">
    <name type="scientific">Endocarpon pusillum</name>
    <dbReference type="NCBI Taxonomy" id="364733"/>
    <lineage>
        <taxon>Eukaryota</taxon>
        <taxon>Fungi</taxon>
        <taxon>Dikarya</taxon>
        <taxon>Ascomycota</taxon>
        <taxon>Pezizomycotina</taxon>
        <taxon>Eurotiomycetes</taxon>
        <taxon>Chaetothyriomycetidae</taxon>
        <taxon>Verrucariales</taxon>
        <taxon>Verrucariaceae</taxon>
        <taxon>Endocarpon</taxon>
    </lineage>
</organism>
<dbReference type="EMBL" id="JAACFV010000051">
    <property type="protein sequence ID" value="KAF7508634.1"/>
    <property type="molecule type" value="Genomic_DNA"/>
</dbReference>
<reference evidence="4" key="1">
    <citation type="submission" date="2020-02" db="EMBL/GenBank/DDBJ databases">
        <authorList>
            <person name="Palmer J.M."/>
        </authorList>
    </citation>
    <scope>NUCLEOTIDE SEQUENCE</scope>
    <source>
        <strain evidence="4">EPUS1.4</strain>
        <tissue evidence="4">Thallus</tissue>
    </source>
</reference>
<dbReference type="InterPro" id="IPR036770">
    <property type="entry name" value="Ankyrin_rpt-contain_sf"/>
</dbReference>
<feature type="region of interest" description="Disordered" evidence="2">
    <location>
        <begin position="162"/>
        <end position="185"/>
    </location>
</feature>
<feature type="repeat" description="ANK" evidence="1">
    <location>
        <begin position="343"/>
        <end position="376"/>
    </location>
</feature>
<dbReference type="AlphaFoldDB" id="A0A8H7AI99"/>
<evidence type="ECO:0000313" key="5">
    <source>
        <dbReference type="Proteomes" id="UP000606974"/>
    </source>
</evidence>
<proteinExistence type="predicted"/>
<sequence>MDPLSISASAVALITVCVQTVQIIKKTIETIKTAKRELLNVLNETNRMRLLLEQLRALTHQLGSKNNKILLAFDQTGCEEILSELKRLIDKLAQAELFAGFQFLVRRSKLEALVAGLRAQEDGIRTVLLSVATESAVFTRDYVQTLIDGANVQAVSISSITQSSTGVVDEPPPPFTEHAEPPSPTDELDLAKMKLTSEGQAQMDIPGTEDIISLAETDLPSTSIADHPAELGTNVGFWSPLKEDDSTLWLPISTSNPLETQKQIDATPAIPPLTKLLSETVIWHGQLSRYMYDDEYLRLRDRLADAAYYGDWDEVEATIDDAHEHGLRSWPNCYRIGKLRGPSGWTPLHQAAFLGAPKSAVRMLVDQGASRTLQTVRTSSSELPFRNMTALEMAQFLGFKYLFDVLSPIIHYSIPCATLHKLQQNFHYLIRGDLAGRPEDAQLRLPELELLTELENPEMYFPLKSPKIAMGYFYRLDGRELLVMSLGISSSGQRKYYRVTERGAREIQDAILFDMS</sequence>
<evidence type="ECO:0000256" key="2">
    <source>
        <dbReference type="SAM" id="MobiDB-lite"/>
    </source>
</evidence>